<proteinExistence type="predicted"/>
<dbReference type="OrthoDB" id="6196182at2"/>
<dbReference type="AlphaFoldDB" id="A0A4R6XRI6"/>
<keyword evidence="3" id="KW-1185">Reference proteome</keyword>
<dbReference type="RefSeq" id="WP_099019140.1">
    <property type="nucleotide sequence ID" value="NZ_NIHB01000002.1"/>
</dbReference>
<feature type="chain" id="PRO_5020725891" description="Peptidoglycan-binding protein CsiV" evidence="1">
    <location>
        <begin position="29"/>
        <end position="250"/>
    </location>
</feature>
<keyword evidence="1" id="KW-0732">Signal</keyword>
<reference evidence="2 3" key="1">
    <citation type="submission" date="2019-03" db="EMBL/GenBank/DDBJ databases">
        <title>Genomic Encyclopedia of Type Strains, Phase IV (KMG-IV): sequencing the most valuable type-strain genomes for metagenomic binning, comparative biology and taxonomic classification.</title>
        <authorList>
            <person name="Goeker M."/>
        </authorList>
    </citation>
    <scope>NUCLEOTIDE SEQUENCE [LARGE SCALE GENOMIC DNA]</scope>
    <source>
        <strain evidence="2 3">DSM 25488</strain>
    </source>
</reference>
<sequence>MKPITLFKTCLIGTWLIIAMPSFSQSSASNLLPEANRNFEFDYEPIEPIAFATFEAAAAWADVVAIAQVVNIDYLKTRDLNSQGQGFLTVRVPYKGVKKNDLLIVSSKGFEDHVCYYPDRIEEGERFLVFLKESKNQGEYHGFKPFCQLQILLTDTGEYALRYPLDAKIDVPSDLIEDITYNDPHAVIDVTDWTHIRREEYQQAFSTTLTEDSDLFQKYFYLTYNKGIMIYKVRKLMNIKAEPRISSKQM</sequence>
<dbReference type="EMBL" id="SNZB01000002">
    <property type="protein sequence ID" value="TDR22502.1"/>
    <property type="molecule type" value="Genomic_DNA"/>
</dbReference>
<feature type="signal peptide" evidence="1">
    <location>
        <begin position="1"/>
        <end position="28"/>
    </location>
</feature>
<protein>
    <recommendedName>
        <fullName evidence="4">Peptidoglycan-binding protein CsiV</fullName>
    </recommendedName>
</protein>
<accession>A0A4R6XRI6</accession>
<evidence type="ECO:0008006" key="4">
    <source>
        <dbReference type="Google" id="ProtNLM"/>
    </source>
</evidence>
<gene>
    <name evidence="2" type="ORF">C8D91_0993</name>
</gene>
<comment type="caution">
    <text evidence="2">The sequence shown here is derived from an EMBL/GenBank/DDBJ whole genome shotgun (WGS) entry which is preliminary data.</text>
</comment>
<name>A0A4R6XRI6_9GAMM</name>
<evidence type="ECO:0000313" key="2">
    <source>
        <dbReference type="EMBL" id="TDR22502.1"/>
    </source>
</evidence>
<evidence type="ECO:0000313" key="3">
    <source>
        <dbReference type="Proteomes" id="UP000295724"/>
    </source>
</evidence>
<dbReference type="Proteomes" id="UP000295724">
    <property type="component" value="Unassembled WGS sequence"/>
</dbReference>
<organism evidence="2 3">
    <name type="scientific">Marinicella litoralis</name>
    <dbReference type="NCBI Taxonomy" id="644220"/>
    <lineage>
        <taxon>Bacteria</taxon>
        <taxon>Pseudomonadati</taxon>
        <taxon>Pseudomonadota</taxon>
        <taxon>Gammaproteobacteria</taxon>
        <taxon>Lysobacterales</taxon>
        <taxon>Marinicellaceae</taxon>
        <taxon>Marinicella</taxon>
    </lineage>
</organism>
<evidence type="ECO:0000256" key="1">
    <source>
        <dbReference type="SAM" id="SignalP"/>
    </source>
</evidence>